<evidence type="ECO:0000259" key="2">
    <source>
        <dbReference type="PROSITE" id="PS52045"/>
    </source>
</evidence>
<sequence>MAAVCMLLVIFIHLLPFYSHANDINAFKCVNIYEQPAFRHPKLKHHKLQTKPNLPVFPVHDVSSPSTIASPDECAKGQVPVHVNTPSPQLLDKNSGVKYTAAVSTIPGKKTYRGGAAVYGVFNPPVTLMQSSRANIWVQNGPESQLNSIEAGWAVHPDLYADNNTRLTAYWTEDDFRTTGCYNLLCPGFVQIDSSTFLGKSFPPESLPCTKTIAIMQDKVTGNWWLIAGTDLIVVVGYWPKELFDYLALGADIVKHGGTTSTYLDQLDRPPMGSGRYPNEWKVPGFTWIQYVNDSYQLVEADRGEMMKVLDSVCYDLQQFTLAGAVPKEGIRYGGPGGTPQKCKQLPA</sequence>
<evidence type="ECO:0000313" key="3">
    <source>
        <dbReference type="EMBL" id="GMJ15095.1"/>
    </source>
</evidence>
<organism evidence="3 4">
    <name type="scientific">Hibiscus trionum</name>
    <name type="common">Flower of an hour</name>
    <dbReference type="NCBI Taxonomy" id="183268"/>
    <lineage>
        <taxon>Eukaryota</taxon>
        <taxon>Viridiplantae</taxon>
        <taxon>Streptophyta</taxon>
        <taxon>Embryophyta</taxon>
        <taxon>Tracheophyta</taxon>
        <taxon>Spermatophyta</taxon>
        <taxon>Magnoliopsida</taxon>
        <taxon>eudicotyledons</taxon>
        <taxon>Gunneridae</taxon>
        <taxon>Pentapetalae</taxon>
        <taxon>rosids</taxon>
        <taxon>malvids</taxon>
        <taxon>Malvales</taxon>
        <taxon>Malvaceae</taxon>
        <taxon>Malvoideae</taxon>
        <taxon>Hibiscus</taxon>
    </lineage>
</organism>
<comment type="caution">
    <text evidence="3">The sequence shown here is derived from an EMBL/GenBank/DDBJ whole genome shotgun (WGS) entry which is preliminary data.</text>
</comment>
<feature type="domain" description="Neprosin PEP catalytic" evidence="2">
    <location>
        <begin position="92"/>
        <end position="344"/>
    </location>
</feature>
<dbReference type="PANTHER" id="PTHR31589">
    <property type="entry name" value="PROTEIN, PUTATIVE (DUF239)-RELATED-RELATED"/>
    <property type="match status" value="1"/>
</dbReference>
<keyword evidence="4" id="KW-1185">Reference proteome</keyword>
<dbReference type="Proteomes" id="UP001165190">
    <property type="component" value="Unassembled WGS sequence"/>
</dbReference>
<dbReference type="EMBL" id="BSYR01000075">
    <property type="protein sequence ID" value="GMJ15095.1"/>
    <property type="molecule type" value="Genomic_DNA"/>
</dbReference>
<reference evidence="3" key="1">
    <citation type="submission" date="2023-05" db="EMBL/GenBank/DDBJ databases">
        <title>Genome and transcriptome analyses reveal genes involved in the formation of fine ridges on petal epidermal cells in Hibiscus trionum.</title>
        <authorList>
            <person name="Koshimizu S."/>
            <person name="Masuda S."/>
            <person name="Ishii T."/>
            <person name="Shirasu K."/>
            <person name="Hoshino A."/>
            <person name="Arita M."/>
        </authorList>
    </citation>
    <scope>NUCLEOTIDE SEQUENCE</scope>
    <source>
        <strain evidence="3">Hamamatsu line</strain>
    </source>
</reference>
<dbReference type="InterPro" id="IPR053168">
    <property type="entry name" value="Glutamic_endopeptidase"/>
</dbReference>
<gene>
    <name evidence="3" type="ORF">HRI_005178700</name>
</gene>
<dbReference type="PROSITE" id="PS52045">
    <property type="entry name" value="NEPROSIN_PEP_CD"/>
    <property type="match status" value="1"/>
</dbReference>
<feature type="signal peptide" evidence="1">
    <location>
        <begin position="1"/>
        <end position="21"/>
    </location>
</feature>
<name>A0A9W7JIG8_HIBTR</name>
<dbReference type="InterPro" id="IPR004314">
    <property type="entry name" value="Neprosin"/>
</dbReference>
<accession>A0A9W7JIG8</accession>
<dbReference type="Gene3D" id="3.90.1320.10">
    <property type="entry name" value="Outer-capsid protein sigma 3, large lobe"/>
    <property type="match status" value="1"/>
</dbReference>
<evidence type="ECO:0000313" key="4">
    <source>
        <dbReference type="Proteomes" id="UP001165190"/>
    </source>
</evidence>
<keyword evidence="1" id="KW-0732">Signal</keyword>
<dbReference type="PANTHER" id="PTHR31589:SF232">
    <property type="entry name" value="NEPROSIN DOMAIN-CONTAINING PROTEIN"/>
    <property type="match status" value="1"/>
</dbReference>
<protein>
    <recommendedName>
        <fullName evidence="2">Neprosin PEP catalytic domain-containing protein</fullName>
    </recommendedName>
</protein>
<dbReference type="OrthoDB" id="1858978at2759"/>
<proteinExistence type="predicted"/>
<dbReference type="Pfam" id="PF03080">
    <property type="entry name" value="Neprosin"/>
    <property type="match status" value="1"/>
</dbReference>
<evidence type="ECO:0000256" key="1">
    <source>
        <dbReference type="SAM" id="SignalP"/>
    </source>
</evidence>
<dbReference type="AlphaFoldDB" id="A0A9W7JIG8"/>
<feature type="chain" id="PRO_5040877745" description="Neprosin PEP catalytic domain-containing protein" evidence="1">
    <location>
        <begin position="22"/>
        <end position="348"/>
    </location>
</feature>